<keyword evidence="2" id="KW-1185">Reference proteome</keyword>
<evidence type="ECO:0000313" key="1">
    <source>
        <dbReference type="EMBL" id="OUN41376.1"/>
    </source>
</evidence>
<evidence type="ECO:0000313" key="2">
    <source>
        <dbReference type="Proteomes" id="UP000196560"/>
    </source>
</evidence>
<accession>A0A1Y3TXY0</accession>
<sequence>MVGFNTIELFHQWIDFNEEEGTYRGVKTASQDTLEELIAADTDKKLREFTAQWFPFMSVWKSWERPDFEEEVKAASDTRDLMLLVLELKRMADEDDCSREAFERLGVAFSRGGTEKHEQAFMYYLASSDSFSKYIRATNHCKEGEKRLRKQFAEMIEREYPPEEAEAMGDPDDDFFATYVALGYASKERIEDDHLYLKGQEERVSGLNPEGKYPVMSFFGGNFGKSISCSKDRALWFIDHIFRPCLQGVWIETEDGILAPKADTNFTSLWVCLADSFRESRVTACKTCGLPIIVSGERGTKRLYCNDTCKRKYKRALKFASLVNDDGMDLQDAAKASGMAAATATRILERNGIYVNSAQ</sequence>
<dbReference type="Proteomes" id="UP000196560">
    <property type="component" value="Unassembled WGS sequence"/>
</dbReference>
<comment type="caution">
    <text evidence="1">The sequence shown here is derived from an EMBL/GenBank/DDBJ whole genome shotgun (WGS) entry which is preliminary data.</text>
</comment>
<protein>
    <submittedName>
        <fullName evidence="1">Uncharacterized protein</fullName>
    </submittedName>
</protein>
<dbReference type="RefSeq" id="WP_087187032.1">
    <property type="nucleotide sequence ID" value="NZ_NFHO01000015.1"/>
</dbReference>
<name>A0A1Y3TXY0_9ACTN</name>
<gene>
    <name evidence="1" type="ORF">B5G21_09900</name>
</gene>
<reference evidence="2" key="1">
    <citation type="submission" date="2017-04" db="EMBL/GenBank/DDBJ databases">
        <title>Function of individual gut microbiota members based on whole genome sequencing of pure cultures obtained from chicken caecum.</title>
        <authorList>
            <person name="Medvecky M."/>
            <person name="Cejkova D."/>
            <person name="Polansky O."/>
            <person name="Karasova D."/>
            <person name="Kubasova T."/>
            <person name="Cizek A."/>
            <person name="Rychlik I."/>
        </authorList>
    </citation>
    <scope>NUCLEOTIDE SEQUENCE [LARGE SCALE GENOMIC DNA]</scope>
    <source>
        <strain evidence="2">An70</strain>
    </source>
</reference>
<organism evidence="1 2">
    <name type="scientific">Enorma massiliensis</name>
    <dbReference type="NCBI Taxonomy" id="1472761"/>
    <lineage>
        <taxon>Bacteria</taxon>
        <taxon>Bacillati</taxon>
        <taxon>Actinomycetota</taxon>
        <taxon>Coriobacteriia</taxon>
        <taxon>Coriobacteriales</taxon>
        <taxon>Coriobacteriaceae</taxon>
        <taxon>Enorma</taxon>
    </lineage>
</organism>
<dbReference type="AlphaFoldDB" id="A0A1Y3TXY0"/>
<dbReference type="EMBL" id="NFHO01000015">
    <property type="protein sequence ID" value="OUN41376.1"/>
    <property type="molecule type" value="Genomic_DNA"/>
</dbReference>
<proteinExistence type="predicted"/>